<organism evidence="1 2">
    <name type="scientific">Marine Group III euryarchaeote CG-Bathy2</name>
    <dbReference type="NCBI Taxonomy" id="1889002"/>
    <lineage>
        <taxon>Archaea</taxon>
        <taxon>Methanobacteriati</taxon>
        <taxon>Thermoplasmatota</taxon>
        <taxon>Thermoplasmata</taxon>
        <taxon>Candidatus Thermoprofundales</taxon>
    </lineage>
</organism>
<comment type="caution">
    <text evidence="1">The sequence shown here is derived from an EMBL/GenBank/DDBJ whole genome shotgun (WGS) entry which is preliminary data.</text>
</comment>
<gene>
    <name evidence="1" type="ORF">BEU05_03465</name>
</gene>
<name>A0A1J5T6K3_9ARCH</name>
<protein>
    <submittedName>
        <fullName evidence="1">Uncharacterized protein</fullName>
    </submittedName>
</protein>
<evidence type="ECO:0000313" key="1">
    <source>
        <dbReference type="EMBL" id="OIR11941.1"/>
    </source>
</evidence>
<proteinExistence type="predicted"/>
<dbReference type="AlphaFoldDB" id="A0A1J5T6K3"/>
<sequence>MHLLEEAQLDGGVVVAEQQPRRLAPLRGNVPVERFQDFDARLVRDSLRHVAVVFSRPVEAALRQPRHPVERDASLAQRCQCMRREVDAGGTDQPWAGEEARRDRRVDAGAAHDAFAAGVRRLQVIERQDTANQ</sequence>
<dbReference type="Proteomes" id="UP000182853">
    <property type="component" value="Unassembled WGS sequence"/>
</dbReference>
<dbReference type="EMBL" id="MIYT01000008">
    <property type="protein sequence ID" value="OIR11941.1"/>
    <property type="molecule type" value="Genomic_DNA"/>
</dbReference>
<reference evidence="1 2" key="1">
    <citation type="submission" date="2016-08" db="EMBL/GenBank/DDBJ databases">
        <title>New Insights into Marine Group III Euryarchaeota, from dark to light.</title>
        <authorList>
            <person name="Haro-Moreno J.M."/>
            <person name="Rodriguez-Valera F."/>
            <person name="Lopez-Garcia P."/>
            <person name="Moreira D."/>
            <person name="Martin-Cuadrado A.B."/>
        </authorList>
    </citation>
    <scope>NUCLEOTIDE SEQUENCE [LARGE SCALE GENOMIC DNA]</scope>
    <source>
        <strain evidence="1">CG-Bathy2</strain>
    </source>
</reference>
<evidence type="ECO:0000313" key="2">
    <source>
        <dbReference type="Proteomes" id="UP000182853"/>
    </source>
</evidence>
<accession>A0A1J5T6K3</accession>